<dbReference type="SUPFAM" id="SSF48264">
    <property type="entry name" value="Cytochrome P450"/>
    <property type="match status" value="1"/>
</dbReference>
<evidence type="ECO:0000313" key="15">
    <source>
        <dbReference type="EMBL" id="KAK5574739.1"/>
    </source>
</evidence>
<dbReference type="InterPro" id="IPR036396">
    <property type="entry name" value="Cyt_P450_sf"/>
</dbReference>
<dbReference type="AlphaFoldDB" id="A0AAN7TKV5"/>
<evidence type="ECO:0000256" key="8">
    <source>
        <dbReference type="ARBA" id="ARBA00023002"/>
    </source>
</evidence>
<keyword evidence="4 12" id="KW-0349">Heme</keyword>
<dbReference type="GO" id="GO:0016020">
    <property type="term" value="C:membrane"/>
    <property type="evidence" value="ECO:0007669"/>
    <property type="project" value="UniProtKB-SubCell"/>
</dbReference>
<dbReference type="GO" id="GO:0004497">
    <property type="term" value="F:monooxygenase activity"/>
    <property type="evidence" value="ECO:0007669"/>
    <property type="project" value="UniProtKB-KW"/>
</dbReference>
<evidence type="ECO:0000256" key="5">
    <source>
        <dbReference type="ARBA" id="ARBA00022692"/>
    </source>
</evidence>
<dbReference type="CDD" id="cd20617">
    <property type="entry name" value="CYP1_2-like"/>
    <property type="match status" value="1"/>
</dbReference>
<dbReference type="PROSITE" id="PS00086">
    <property type="entry name" value="CYTOCHROME_P450"/>
    <property type="match status" value="1"/>
</dbReference>
<accession>A0AAN7TKV5</accession>
<dbReference type="PRINTS" id="PR00385">
    <property type="entry name" value="P450"/>
</dbReference>
<evidence type="ECO:0000256" key="10">
    <source>
        <dbReference type="ARBA" id="ARBA00023033"/>
    </source>
</evidence>
<comment type="similarity">
    <text evidence="3 13">Belongs to the cytochrome P450 family.</text>
</comment>
<dbReference type="GO" id="GO:0020037">
    <property type="term" value="F:heme binding"/>
    <property type="evidence" value="ECO:0007669"/>
    <property type="project" value="InterPro"/>
</dbReference>
<sequence length="488" mass="55283">MYLILSLIIFLAYVAYHKKRTNGMPPGPFPLPVIGNLHQLGKSPYKSLKSFSDKYGGLTTIFLGSVPTVLISEPNILREIIIKNNDSIVDRYISDSGFIIGAERNLLFSKGSFWIKYRKIFASAMVNARKFNIASRIEQQAISLNNYFGTYANSQQAINPHDYIRRYSLNGVIDYSFSDSVEYESETHHIVIRAAEIMEEILATGNPHDYLPFLKPFYTKKRNMLAMAVGQVWDYCNDAITVHRKTLDQEKPRDLLDLILMEIEKSEEKDFFDDDSLSKCLTDLIVAGHETVAITLGWMILFLSNHQNVQQKVYDELISVVGKGNLPALAHRKDTSYLNACIQETMRIRTAAPLALPRIASEDIKVGGYTIPKGTQVMMSVYGMASDERYWKDPHIFNPERWLSNSNSSENGGSVGNSSQSEVFIPFGVGPRMCVGMGVAKDELYYCASQMFMNFKWSPANGKQIDDEGVARIALEYKEYQVVLERRK</sequence>
<keyword evidence="5" id="KW-0812">Transmembrane</keyword>
<dbReference type="InterPro" id="IPR002401">
    <property type="entry name" value="Cyt_P450_E_grp-I"/>
</dbReference>
<evidence type="ECO:0008006" key="17">
    <source>
        <dbReference type="Google" id="ProtNLM"/>
    </source>
</evidence>
<dbReference type="EMBL" id="JAVFKY010000006">
    <property type="protein sequence ID" value="KAK5574739.1"/>
    <property type="molecule type" value="Genomic_DNA"/>
</dbReference>
<name>A0AAN7TKV5_9MYCE</name>
<keyword evidence="14" id="KW-0732">Signal</keyword>
<feature type="binding site" description="axial binding residue" evidence="12">
    <location>
        <position position="434"/>
    </location>
    <ligand>
        <name>heme</name>
        <dbReference type="ChEBI" id="CHEBI:30413"/>
    </ligand>
    <ligandPart>
        <name>Fe</name>
        <dbReference type="ChEBI" id="CHEBI:18248"/>
    </ligandPart>
</feature>
<evidence type="ECO:0000256" key="14">
    <source>
        <dbReference type="SAM" id="SignalP"/>
    </source>
</evidence>
<dbReference type="PANTHER" id="PTHR24303:SF31">
    <property type="entry name" value="CYTOCHROME P450 307A1-RELATED"/>
    <property type="match status" value="1"/>
</dbReference>
<reference evidence="15 16" key="1">
    <citation type="submission" date="2023-11" db="EMBL/GenBank/DDBJ databases">
        <title>Dfirmibasis_genome.</title>
        <authorList>
            <person name="Edelbroek B."/>
            <person name="Kjellin J."/>
            <person name="Jerlstrom-Hultqvist J."/>
            <person name="Soderbom F."/>
        </authorList>
    </citation>
    <scope>NUCLEOTIDE SEQUENCE [LARGE SCALE GENOMIC DNA]</scope>
    <source>
        <strain evidence="15 16">TNS-C-14</strain>
    </source>
</reference>
<proteinExistence type="inferred from homology"/>
<comment type="caution">
    <text evidence="15">The sequence shown here is derived from an EMBL/GenBank/DDBJ whole genome shotgun (WGS) entry which is preliminary data.</text>
</comment>
<dbReference type="GO" id="GO:0016705">
    <property type="term" value="F:oxidoreductase activity, acting on paired donors, with incorporation or reduction of molecular oxygen"/>
    <property type="evidence" value="ECO:0007669"/>
    <property type="project" value="InterPro"/>
</dbReference>
<comment type="subcellular location">
    <subcellularLocation>
        <location evidence="2">Membrane</location>
        <topology evidence="2">Single-pass membrane protein</topology>
    </subcellularLocation>
</comment>
<evidence type="ECO:0000256" key="1">
    <source>
        <dbReference type="ARBA" id="ARBA00001971"/>
    </source>
</evidence>
<dbReference type="Proteomes" id="UP001344447">
    <property type="component" value="Unassembled WGS sequence"/>
</dbReference>
<keyword evidence="11" id="KW-0472">Membrane</keyword>
<evidence type="ECO:0000256" key="6">
    <source>
        <dbReference type="ARBA" id="ARBA00022723"/>
    </source>
</evidence>
<evidence type="ECO:0000256" key="11">
    <source>
        <dbReference type="ARBA" id="ARBA00023136"/>
    </source>
</evidence>
<keyword evidence="10 13" id="KW-0503">Monooxygenase</keyword>
<dbReference type="FunFam" id="1.10.630.10:FF:000068">
    <property type="entry name" value="Probable cytochrome P450 508A2"/>
    <property type="match status" value="1"/>
</dbReference>
<keyword evidence="16" id="KW-1185">Reference proteome</keyword>
<evidence type="ECO:0000256" key="7">
    <source>
        <dbReference type="ARBA" id="ARBA00022989"/>
    </source>
</evidence>
<evidence type="ECO:0000256" key="4">
    <source>
        <dbReference type="ARBA" id="ARBA00022617"/>
    </source>
</evidence>
<evidence type="ECO:0000256" key="2">
    <source>
        <dbReference type="ARBA" id="ARBA00004167"/>
    </source>
</evidence>
<keyword evidence="9 12" id="KW-0408">Iron</keyword>
<evidence type="ECO:0000256" key="12">
    <source>
        <dbReference type="PIRSR" id="PIRSR602401-1"/>
    </source>
</evidence>
<gene>
    <name evidence="15" type="ORF">RB653_009992</name>
</gene>
<dbReference type="InterPro" id="IPR001128">
    <property type="entry name" value="Cyt_P450"/>
</dbReference>
<keyword evidence="7" id="KW-1133">Transmembrane helix</keyword>
<evidence type="ECO:0000256" key="9">
    <source>
        <dbReference type="ARBA" id="ARBA00023004"/>
    </source>
</evidence>
<comment type="cofactor">
    <cofactor evidence="1 12">
        <name>heme</name>
        <dbReference type="ChEBI" id="CHEBI:30413"/>
    </cofactor>
</comment>
<evidence type="ECO:0000313" key="16">
    <source>
        <dbReference type="Proteomes" id="UP001344447"/>
    </source>
</evidence>
<organism evidence="15 16">
    <name type="scientific">Dictyostelium firmibasis</name>
    <dbReference type="NCBI Taxonomy" id="79012"/>
    <lineage>
        <taxon>Eukaryota</taxon>
        <taxon>Amoebozoa</taxon>
        <taxon>Evosea</taxon>
        <taxon>Eumycetozoa</taxon>
        <taxon>Dictyostelia</taxon>
        <taxon>Dictyosteliales</taxon>
        <taxon>Dictyosteliaceae</taxon>
        <taxon>Dictyostelium</taxon>
    </lineage>
</organism>
<dbReference type="InterPro" id="IPR017972">
    <property type="entry name" value="Cyt_P450_CS"/>
</dbReference>
<feature type="chain" id="PRO_5042966947" description="Cytochrome P450" evidence="14">
    <location>
        <begin position="24"/>
        <end position="488"/>
    </location>
</feature>
<evidence type="ECO:0000256" key="3">
    <source>
        <dbReference type="ARBA" id="ARBA00010617"/>
    </source>
</evidence>
<dbReference type="GO" id="GO:0005506">
    <property type="term" value="F:iron ion binding"/>
    <property type="evidence" value="ECO:0007669"/>
    <property type="project" value="InterPro"/>
</dbReference>
<evidence type="ECO:0000256" key="13">
    <source>
        <dbReference type="RuleBase" id="RU000461"/>
    </source>
</evidence>
<protein>
    <recommendedName>
        <fullName evidence="17">Cytochrome P450</fullName>
    </recommendedName>
</protein>
<dbReference type="PRINTS" id="PR00463">
    <property type="entry name" value="EP450I"/>
</dbReference>
<keyword evidence="6 12" id="KW-0479">Metal-binding</keyword>
<dbReference type="Pfam" id="PF00067">
    <property type="entry name" value="p450"/>
    <property type="match status" value="1"/>
</dbReference>
<dbReference type="Gene3D" id="1.10.630.10">
    <property type="entry name" value="Cytochrome P450"/>
    <property type="match status" value="1"/>
</dbReference>
<feature type="signal peptide" evidence="14">
    <location>
        <begin position="1"/>
        <end position="23"/>
    </location>
</feature>
<dbReference type="PANTHER" id="PTHR24303">
    <property type="entry name" value="HEME-BINDING MONOOXYGENASE FAMILY"/>
    <property type="match status" value="1"/>
</dbReference>
<keyword evidence="8 13" id="KW-0560">Oxidoreductase</keyword>